<evidence type="ECO:0000256" key="1">
    <source>
        <dbReference type="SAM" id="Phobius"/>
    </source>
</evidence>
<accession>A0AAD6ZQ22</accession>
<keyword evidence="1" id="KW-0812">Transmembrane</keyword>
<dbReference type="EMBL" id="JARIHO010000034">
    <property type="protein sequence ID" value="KAJ7333291.1"/>
    <property type="molecule type" value="Genomic_DNA"/>
</dbReference>
<sequence length="219" mass="23082">MYITSGVRTTCDNSVLGSLKDPDFSLSGDSQTSQYSVAWSATRLTNTSHTLVATCVTRYTMDNASTSISSSASASSTTSSVSSSLSASASMAASSPGATTVPSKKSLTIGLGTAFALAVLIAGLFLAFALYQRRRFVRSRSARLRDVAVISEWASYLLGRGAYAAVSTGPARAHAHTLETSEVSSRLLYPPNSSGRSDPWAPNDDLEYKHYDAAAVQRV</sequence>
<dbReference type="AlphaFoldDB" id="A0AAD6ZQ22"/>
<proteinExistence type="predicted"/>
<keyword evidence="3" id="KW-1185">Reference proteome</keyword>
<name>A0AAD6ZQ22_9AGAR</name>
<reference evidence="2" key="1">
    <citation type="submission" date="2023-03" db="EMBL/GenBank/DDBJ databases">
        <title>Massive genome expansion in bonnet fungi (Mycena s.s.) driven by repeated elements and novel gene families across ecological guilds.</title>
        <authorList>
            <consortium name="Lawrence Berkeley National Laboratory"/>
            <person name="Harder C.B."/>
            <person name="Miyauchi S."/>
            <person name="Viragh M."/>
            <person name="Kuo A."/>
            <person name="Thoen E."/>
            <person name="Andreopoulos B."/>
            <person name="Lu D."/>
            <person name="Skrede I."/>
            <person name="Drula E."/>
            <person name="Henrissat B."/>
            <person name="Morin E."/>
            <person name="Kohler A."/>
            <person name="Barry K."/>
            <person name="LaButti K."/>
            <person name="Morin E."/>
            <person name="Salamov A."/>
            <person name="Lipzen A."/>
            <person name="Mereny Z."/>
            <person name="Hegedus B."/>
            <person name="Baldrian P."/>
            <person name="Stursova M."/>
            <person name="Weitz H."/>
            <person name="Taylor A."/>
            <person name="Grigoriev I.V."/>
            <person name="Nagy L.G."/>
            <person name="Martin F."/>
            <person name="Kauserud H."/>
        </authorList>
    </citation>
    <scope>NUCLEOTIDE SEQUENCE</scope>
    <source>
        <strain evidence="2">CBHHK002</strain>
    </source>
</reference>
<protein>
    <submittedName>
        <fullName evidence="2">Uncharacterized protein</fullName>
    </submittedName>
</protein>
<evidence type="ECO:0000313" key="2">
    <source>
        <dbReference type="EMBL" id="KAJ7333291.1"/>
    </source>
</evidence>
<evidence type="ECO:0000313" key="3">
    <source>
        <dbReference type="Proteomes" id="UP001218218"/>
    </source>
</evidence>
<dbReference type="Proteomes" id="UP001218218">
    <property type="component" value="Unassembled WGS sequence"/>
</dbReference>
<keyword evidence="1" id="KW-1133">Transmembrane helix</keyword>
<organism evidence="2 3">
    <name type="scientific">Mycena albidolilacea</name>
    <dbReference type="NCBI Taxonomy" id="1033008"/>
    <lineage>
        <taxon>Eukaryota</taxon>
        <taxon>Fungi</taxon>
        <taxon>Dikarya</taxon>
        <taxon>Basidiomycota</taxon>
        <taxon>Agaricomycotina</taxon>
        <taxon>Agaricomycetes</taxon>
        <taxon>Agaricomycetidae</taxon>
        <taxon>Agaricales</taxon>
        <taxon>Marasmiineae</taxon>
        <taxon>Mycenaceae</taxon>
        <taxon>Mycena</taxon>
    </lineage>
</organism>
<keyword evidence="1" id="KW-0472">Membrane</keyword>
<gene>
    <name evidence="2" type="ORF">DFH08DRAFT_1083755</name>
</gene>
<feature type="transmembrane region" description="Helical" evidence="1">
    <location>
        <begin position="109"/>
        <end position="131"/>
    </location>
</feature>
<comment type="caution">
    <text evidence="2">The sequence shown here is derived from an EMBL/GenBank/DDBJ whole genome shotgun (WGS) entry which is preliminary data.</text>
</comment>